<reference evidence="1 2" key="1">
    <citation type="journal article" date="2022" name="New Phytol.">
        <title>Ecological generalism drives hyperdiversity of secondary metabolite gene clusters in xylarialean endophytes.</title>
        <authorList>
            <person name="Franco M.E.E."/>
            <person name="Wisecaver J.H."/>
            <person name="Arnold A.E."/>
            <person name="Ju Y.M."/>
            <person name="Slot J.C."/>
            <person name="Ahrendt S."/>
            <person name="Moore L.P."/>
            <person name="Eastman K.E."/>
            <person name="Scott K."/>
            <person name="Konkel Z."/>
            <person name="Mondo S.J."/>
            <person name="Kuo A."/>
            <person name="Hayes R.D."/>
            <person name="Haridas S."/>
            <person name="Andreopoulos B."/>
            <person name="Riley R."/>
            <person name="LaButti K."/>
            <person name="Pangilinan J."/>
            <person name="Lipzen A."/>
            <person name="Amirebrahimi M."/>
            <person name="Yan J."/>
            <person name="Adam C."/>
            <person name="Keymanesh K."/>
            <person name="Ng V."/>
            <person name="Louie K."/>
            <person name="Northen T."/>
            <person name="Drula E."/>
            <person name="Henrissat B."/>
            <person name="Hsieh H.M."/>
            <person name="Youens-Clark K."/>
            <person name="Lutzoni F."/>
            <person name="Miadlikowska J."/>
            <person name="Eastwood D.C."/>
            <person name="Hamelin R.C."/>
            <person name="Grigoriev I.V."/>
            <person name="U'Ren J.M."/>
        </authorList>
    </citation>
    <scope>NUCLEOTIDE SEQUENCE [LARGE SCALE GENOMIC DNA]</scope>
    <source>
        <strain evidence="1 2">ER1909</strain>
    </source>
</reference>
<sequence>MVPIVQERIRRGEHENTTEEQRKAGTVLNEILELQREGLENQRRKNIDSWLGKHKELHDRNYRHQRNGEETLLPGGGNWLIQNPIFQSWMDETTDSNTLWLHGDPGSGKSVMCARAVLEAKAKSKNQLATVAFQYYSFDDDDTDPQTILKSIASQLFNEFVGPDDISDLLIDLTRSTNNLDALETFIRTMVMKSKRTYIYLDGIDEEHHSPRRSQDRSIVRDVLGDFQEIVINETTNGADIEAFFEDALRTKLQNTFSSGDHPAAPILDDLKTQVHGNFLWANMMIGTIRDAFSIRDLKERIEKGLPEDFEVYLFRHVKGLRRSPFVSKILSILAFAKRPLSVEELCEALEISDAKPAENIGGEGRIFEERIIYYCAPLIRVHEIGSEKSPKKLCTLYHGSIREFLIRNSLILDDPRAPSPGRAAITPNVLAESCLRYLQQPRYSNLLIKTEGGLFTTSSGESVSDHFFLVYCARYWAQHMGMVTFSPEMSSRVEDFIKSQSFVTCIQIQSLFVGGYFCVWFSQKDKKEKSVSMQPFPKWFRTSHLGGEQLYRQYSSVIEEWGYFLDYYSNVSGPFPGQISRCLWDTLETPNFSHVPSKYKRWAFEGNGKGPALSRFQLYEKFIIPSREITVVCWNNPSAKAAEMDIVCEQWHLSVPLIQELVPNVSFITLSDDGEGIFQSCNMALGYSSSHYQVANQGNVAVCASHHKIPDSLIYNLSSNDDSSSGTMEDDTSTPETDSLSESYDEESETENSLESHSKRSFESDESKHEEALGSESFIPEELSYAGPPSSIFSNASTSNKGDETSLQTRFSPKSQESFDPRSDFFDGRYDGRLAHRKRIVERYLHLQGGNTPKERISNINAFRLVPETGGYQQIFHFSQRSKGSLIDSPPIIHSFKDLIVWPNGIGELIFGDLNNRSYFAAKCSSASQDKCLISVQGKFSPCGQYLHVASLSGFLCSRFSGNKTDKVDDNNIHCYLHVTTYRLSKTSPLRTPPRLVHCCMIKLHRGLKVQGRGPTRRSLGYTLTWLEDYLYVTTNDYILRIARLPLFQWVERREPTWRTTKGICENDGTVFLPESSADRDLYFFPFPIISHKKQKPKHNKQATMAMLFLSSNRKDNPTAWPGCNLDDVTVTNSRPSQIVFLKASQLGNWVPVAKEAFWPTDQEAMPDSVGYLTSSEMLEKCEFLEFCTCCGSCDDMDAFTGT</sequence>
<dbReference type="Proteomes" id="UP001497680">
    <property type="component" value="Unassembled WGS sequence"/>
</dbReference>
<keyword evidence="2" id="KW-1185">Reference proteome</keyword>
<evidence type="ECO:0000313" key="1">
    <source>
        <dbReference type="EMBL" id="KAI6080341.1"/>
    </source>
</evidence>
<evidence type="ECO:0000313" key="2">
    <source>
        <dbReference type="Proteomes" id="UP001497680"/>
    </source>
</evidence>
<name>A0ACC0CIS9_9PEZI</name>
<accession>A0ACC0CIS9</accession>
<dbReference type="EMBL" id="MU394452">
    <property type="protein sequence ID" value="KAI6080341.1"/>
    <property type="molecule type" value="Genomic_DNA"/>
</dbReference>
<protein>
    <submittedName>
        <fullName evidence="1">Uncharacterized protein</fullName>
    </submittedName>
</protein>
<organism evidence="1 2">
    <name type="scientific">Hypoxylon rubiginosum</name>
    <dbReference type="NCBI Taxonomy" id="110542"/>
    <lineage>
        <taxon>Eukaryota</taxon>
        <taxon>Fungi</taxon>
        <taxon>Dikarya</taxon>
        <taxon>Ascomycota</taxon>
        <taxon>Pezizomycotina</taxon>
        <taxon>Sordariomycetes</taxon>
        <taxon>Xylariomycetidae</taxon>
        <taxon>Xylariales</taxon>
        <taxon>Hypoxylaceae</taxon>
        <taxon>Hypoxylon</taxon>
    </lineage>
</organism>
<proteinExistence type="predicted"/>
<gene>
    <name evidence="1" type="ORF">F4821DRAFT_276218</name>
</gene>
<comment type="caution">
    <text evidence="1">The sequence shown here is derived from an EMBL/GenBank/DDBJ whole genome shotgun (WGS) entry which is preliminary data.</text>
</comment>